<dbReference type="AlphaFoldDB" id="C1N8T1"/>
<keyword evidence="3" id="KW-0808">Transferase</keyword>
<evidence type="ECO:0000313" key="10">
    <source>
        <dbReference type="EMBL" id="EEH51408.1"/>
    </source>
</evidence>
<keyword evidence="6 7" id="KW-0067">ATP-binding</keyword>
<dbReference type="eggNOG" id="KOG1164">
    <property type="taxonomic scope" value="Eukaryota"/>
</dbReference>
<evidence type="ECO:0000256" key="2">
    <source>
        <dbReference type="ARBA" id="ARBA00012513"/>
    </source>
</evidence>
<dbReference type="SMART" id="SM00220">
    <property type="entry name" value="S_TKc"/>
    <property type="match status" value="1"/>
</dbReference>
<dbReference type="OrthoDB" id="497611at2759"/>
<evidence type="ECO:0000259" key="9">
    <source>
        <dbReference type="PROSITE" id="PS50011"/>
    </source>
</evidence>
<dbReference type="EMBL" id="GG663751">
    <property type="protein sequence ID" value="EEH51408.1"/>
    <property type="molecule type" value="Genomic_DNA"/>
</dbReference>
<dbReference type="SUPFAM" id="SSF56112">
    <property type="entry name" value="Protein kinase-like (PK-like)"/>
    <property type="match status" value="1"/>
</dbReference>
<dbReference type="RefSeq" id="XP_003064503.1">
    <property type="nucleotide sequence ID" value="XM_003064457.1"/>
</dbReference>
<dbReference type="GO" id="GO:0004674">
    <property type="term" value="F:protein serine/threonine kinase activity"/>
    <property type="evidence" value="ECO:0007669"/>
    <property type="project" value="UniProtKB-KW"/>
</dbReference>
<dbReference type="Gene3D" id="1.10.510.10">
    <property type="entry name" value="Transferase(Phosphotransferase) domain 1"/>
    <property type="match status" value="1"/>
</dbReference>
<gene>
    <name evidence="10" type="ORF">MICPUCDRAFT_49183</name>
</gene>
<feature type="domain" description="Protein kinase" evidence="9">
    <location>
        <begin position="18"/>
        <end position="204"/>
    </location>
</feature>
<dbReference type="PROSITE" id="PS50011">
    <property type="entry name" value="PROTEIN_KINASE_DOM"/>
    <property type="match status" value="1"/>
</dbReference>
<dbReference type="Pfam" id="PF00069">
    <property type="entry name" value="Pkinase"/>
    <property type="match status" value="1"/>
</dbReference>
<keyword evidence="5" id="KW-0418">Kinase</keyword>
<proteinExistence type="inferred from homology"/>
<comment type="similarity">
    <text evidence="1">Belongs to the protein kinase superfamily. CK1 Ser/Thr protein kinase family. Casein kinase I subfamily.</text>
</comment>
<evidence type="ECO:0000256" key="3">
    <source>
        <dbReference type="ARBA" id="ARBA00022679"/>
    </source>
</evidence>
<dbReference type="InterPro" id="IPR008271">
    <property type="entry name" value="Ser/Thr_kinase_AS"/>
</dbReference>
<evidence type="ECO:0000313" key="11">
    <source>
        <dbReference type="Proteomes" id="UP000001876"/>
    </source>
</evidence>
<dbReference type="STRING" id="564608.C1N8T1"/>
<feature type="binding site" evidence="7">
    <location>
        <position position="52"/>
    </location>
    <ligand>
        <name>ATP</name>
        <dbReference type="ChEBI" id="CHEBI:30616"/>
    </ligand>
</feature>
<keyword evidence="4 7" id="KW-0547">Nucleotide-binding</keyword>
<organism evidence="11">
    <name type="scientific">Micromonas pusilla (strain CCMP1545)</name>
    <name type="common">Picoplanktonic green alga</name>
    <dbReference type="NCBI Taxonomy" id="564608"/>
    <lineage>
        <taxon>Eukaryota</taxon>
        <taxon>Viridiplantae</taxon>
        <taxon>Chlorophyta</taxon>
        <taxon>Mamiellophyceae</taxon>
        <taxon>Mamiellales</taxon>
        <taxon>Mamiellaceae</taxon>
        <taxon>Micromonas</taxon>
    </lineage>
</organism>
<evidence type="ECO:0000256" key="5">
    <source>
        <dbReference type="ARBA" id="ARBA00022777"/>
    </source>
</evidence>
<dbReference type="PROSITE" id="PS00108">
    <property type="entry name" value="PROTEIN_KINASE_ST"/>
    <property type="match status" value="1"/>
</dbReference>
<dbReference type="InterPro" id="IPR050235">
    <property type="entry name" value="CK1_Ser-Thr_kinase"/>
</dbReference>
<dbReference type="InterPro" id="IPR000719">
    <property type="entry name" value="Prot_kinase_dom"/>
</dbReference>
<keyword evidence="11" id="KW-1185">Reference proteome</keyword>
<dbReference type="Proteomes" id="UP000001876">
    <property type="component" value="Unassembled WGS sequence"/>
</dbReference>
<dbReference type="EC" id="2.7.11.1" evidence="2"/>
<evidence type="ECO:0000256" key="4">
    <source>
        <dbReference type="ARBA" id="ARBA00022741"/>
    </source>
</evidence>
<evidence type="ECO:0000256" key="7">
    <source>
        <dbReference type="PROSITE-ProRule" id="PRU10141"/>
    </source>
</evidence>
<name>C1N8T1_MICPC</name>
<evidence type="ECO:0000256" key="1">
    <source>
        <dbReference type="ARBA" id="ARBA00005926"/>
    </source>
</evidence>
<dbReference type="InterPro" id="IPR011009">
    <property type="entry name" value="Kinase-like_dom_sf"/>
</dbReference>
<evidence type="ECO:0000256" key="6">
    <source>
        <dbReference type="ARBA" id="ARBA00022840"/>
    </source>
</evidence>
<reference evidence="10 11" key="1">
    <citation type="journal article" date="2009" name="Science">
        <title>Green evolution and dynamic adaptations revealed by genomes of the marine picoeukaryotes Micromonas.</title>
        <authorList>
            <person name="Worden A.Z."/>
            <person name="Lee J.H."/>
            <person name="Mock T."/>
            <person name="Rouze P."/>
            <person name="Simmons M.P."/>
            <person name="Aerts A.L."/>
            <person name="Allen A.E."/>
            <person name="Cuvelier M.L."/>
            <person name="Derelle E."/>
            <person name="Everett M.V."/>
            <person name="Foulon E."/>
            <person name="Grimwood J."/>
            <person name="Gundlach H."/>
            <person name="Henrissat B."/>
            <person name="Napoli C."/>
            <person name="McDonald S.M."/>
            <person name="Parker M.S."/>
            <person name="Rombauts S."/>
            <person name="Salamov A."/>
            <person name="Von Dassow P."/>
            <person name="Badger J.H."/>
            <person name="Coutinho P.M."/>
            <person name="Demir E."/>
            <person name="Dubchak I."/>
            <person name="Gentemann C."/>
            <person name="Eikrem W."/>
            <person name="Gready J.E."/>
            <person name="John U."/>
            <person name="Lanier W."/>
            <person name="Lindquist E.A."/>
            <person name="Lucas S."/>
            <person name="Mayer K.F."/>
            <person name="Moreau H."/>
            <person name="Not F."/>
            <person name="Otillar R."/>
            <person name="Panaud O."/>
            <person name="Pangilinan J."/>
            <person name="Paulsen I."/>
            <person name="Piegu B."/>
            <person name="Poliakov A."/>
            <person name="Robbens S."/>
            <person name="Schmutz J."/>
            <person name="Toulza E."/>
            <person name="Wyss T."/>
            <person name="Zelensky A."/>
            <person name="Zhou K."/>
            <person name="Armbrust E.V."/>
            <person name="Bhattacharya D."/>
            <person name="Goodenough U.W."/>
            <person name="Van de Peer Y."/>
            <person name="Grigoriev I.V."/>
        </authorList>
    </citation>
    <scope>NUCLEOTIDE SEQUENCE [LARGE SCALE GENOMIC DNA]</scope>
    <source>
        <strain evidence="10 11">CCMP1545</strain>
    </source>
</reference>
<dbReference type="InterPro" id="IPR017441">
    <property type="entry name" value="Protein_kinase_ATP_BS"/>
</dbReference>
<keyword evidence="8" id="KW-0723">Serine/threonine-protein kinase</keyword>
<evidence type="ECO:0000256" key="8">
    <source>
        <dbReference type="RuleBase" id="RU000304"/>
    </source>
</evidence>
<protein>
    <recommendedName>
        <fullName evidence="2">non-specific serine/threonine protein kinase</fullName>
        <ecNumber evidence="2">2.7.11.1</ecNumber>
    </recommendedName>
</protein>
<dbReference type="GO" id="GO:0005524">
    <property type="term" value="F:ATP binding"/>
    <property type="evidence" value="ECO:0007669"/>
    <property type="project" value="UniProtKB-UniRule"/>
</dbReference>
<sequence length="204" mass="21563">MPPPLVRDGETIGNRFKIQGAKPIGVGQFAQVFRAIDLESPSSSNPSAVAVKIEFEDKTHSRELKALNDLQGCVGVCDVVASGAVSGGKSPYIVMSLVGENLASVRASRVRDATHTQSTTGWIGAQMLDILRGIHERGYVHRDVKPSNVTLGGGGGSNGNLDAAADRQLFLIDMGVTKKFEIGGGAFFSHWFPYDPDGVVNAAP</sequence>
<dbReference type="PROSITE" id="PS00107">
    <property type="entry name" value="PROTEIN_KINASE_ATP"/>
    <property type="match status" value="1"/>
</dbReference>
<dbReference type="GeneID" id="9689944"/>
<dbReference type="PANTHER" id="PTHR11909">
    <property type="entry name" value="CASEIN KINASE-RELATED"/>
    <property type="match status" value="1"/>
</dbReference>
<accession>C1N8T1</accession>
<dbReference type="KEGG" id="mpp:MICPUCDRAFT_49183"/>